<dbReference type="GeneID" id="39601967"/>
<evidence type="ECO:0000256" key="1">
    <source>
        <dbReference type="SAM" id="MobiDB-lite"/>
    </source>
</evidence>
<dbReference type="AlphaFoldDB" id="A0A443I3I8"/>
<name>A0A443I3I8_BYSSP</name>
<dbReference type="EMBL" id="RCNU01000002">
    <property type="protein sequence ID" value="RWQ98659.1"/>
    <property type="molecule type" value="Genomic_DNA"/>
</dbReference>
<evidence type="ECO:0000313" key="4">
    <source>
        <dbReference type="Proteomes" id="UP000283841"/>
    </source>
</evidence>
<sequence length="473" mass="52972">MEPSSHAASDGAQELNSGKTGSGRRDKYMMHLPSTLRTTVSPPRSRRTLEPNRRGKERGLSISDGDNNASNSPTETRDLSLAAIEAGEVQVSDHLSIFSSRLSKATRPIQPGIPRLSHSEWVNIYLRNQHPKGHHFVIHQHDHPVAGPHYDLRLQISESSSVSWAIMYGLPGDPNSRRLNRNATETRVHCLWNHLIETASPATGSMIIWDTGEYSVLPYHPQIKEPETEDSVSDISEPSSKPDQELSENEKLRQAFQNRKIRLRLHGARLPPDYTITMRLTTQDNVVSGPAKTPRKRRRRTAPSLRREPSSTPSRSPSPSPDYHHRRTSSAAAVHVSKSFSTDTSKNEHRTDEAGSASASDEEDIDEMTRLTNAYPGAVNSVGSIHQRRWFITLDRLNSGFEPSTMGSESGRKSWTRKRTHDDNGGLLGFEPFYVRGPEVERSVVTGRLAKEVLEDEGVEGFSRRRGWKPVLE</sequence>
<proteinExistence type="predicted"/>
<feature type="region of interest" description="Disordered" evidence="1">
    <location>
        <begin position="281"/>
        <end position="365"/>
    </location>
</feature>
<dbReference type="PANTHER" id="PTHR39465">
    <property type="entry name" value="DNA LIGASE D, 3'-PHOSPHOESTERASE DOMAIN"/>
    <property type="match status" value="1"/>
</dbReference>
<dbReference type="RefSeq" id="XP_028488304.1">
    <property type="nucleotide sequence ID" value="XM_028632690.1"/>
</dbReference>
<feature type="domain" description="DNA ligase D 3'-phosphoesterase" evidence="2">
    <location>
        <begin position="139"/>
        <end position="276"/>
    </location>
</feature>
<reference evidence="3 4" key="1">
    <citation type="journal article" date="2018" name="Front. Microbiol.">
        <title>Genomic and genetic insights into a cosmopolitan fungus, Paecilomyces variotii (Eurotiales).</title>
        <authorList>
            <person name="Urquhart A.S."/>
            <person name="Mondo S.J."/>
            <person name="Makela M.R."/>
            <person name="Hane J.K."/>
            <person name="Wiebenga A."/>
            <person name="He G."/>
            <person name="Mihaltcheva S."/>
            <person name="Pangilinan J."/>
            <person name="Lipzen A."/>
            <person name="Barry K."/>
            <person name="de Vries R.P."/>
            <person name="Grigoriev I.V."/>
            <person name="Idnurm A."/>
        </authorList>
    </citation>
    <scope>NUCLEOTIDE SEQUENCE [LARGE SCALE GENOMIC DNA]</scope>
    <source>
        <strain evidence="3 4">CBS 101075</strain>
    </source>
</reference>
<dbReference type="VEuPathDB" id="FungiDB:C8Q69DRAFT_505279"/>
<dbReference type="PANTHER" id="PTHR39465:SF1">
    <property type="entry name" value="DNA LIGASE D 3'-PHOSPHOESTERASE DOMAIN-CONTAINING PROTEIN"/>
    <property type="match status" value="1"/>
</dbReference>
<feature type="compositionally biased region" description="Basic and acidic residues" evidence="1">
    <location>
        <begin position="240"/>
        <end position="249"/>
    </location>
</feature>
<gene>
    <name evidence="3" type="ORF">C8Q69DRAFT_505279</name>
</gene>
<dbReference type="Proteomes" id="UP000283841">
    <property type="component" value="Unassembled WGS sequence"/>
</dbReference>
<comment type="caution">
    <text evidence="3">The sequence shown here is derived from an EMBL/GenBank/DDBJ whole genome shotgun (WGS) entry which is preliminary data.</text>
</comment>
<keyword evidence="4" id="KW-1185">Reference proteome</keyword>
<dbReference type="Pfam" id="PF13298">
    <property type="entry name" value="LigD_N"/>
    <property type="match status" value="1"/>
</dbReference>
<evidence type="ECO:0000313" key="3">
    <source>
        <dbReference type="EMBL" id="RWQ98659.1"/>
    </source>
</evidence>
<feature type="compositionally biased region" description="Polar residues" evidence="1">
    <location>
        <begin position="64"/>
        <end position="74"/>
    </location>
</feature>
<keyword evidence="3" id="KW-0436">Ligase</keyword>
<accession>A0A443I3I8</accession>
<feature type="region of interest" description="Disordered" evidence="1">
    <location>
        <begin position="226"/>
        <end position="249"/>
    </location>
</feature>
<dbReference type="GO" id="GO:0016874">
    <property type="term" value="F:ligase activity"/>
    <property type="evidence" value="ECO:0007669"/>
    <property type="project" value="UniProtKB-KW"/>
</dbReference>
<dbReference type="InterPro" id="IPR014144">
    <property type="entry name" value="LigD_PE_domain"/>
</dbReference>
<feature type="compositionally biased region" description="Basic and acidic residues" evidence="1">
    <location>
        <begin position="47"/>
        <end position="59"/>
    </location>
</feature>
<protein>
    <submittedName>
        <fullName evidence="3">DNA polymerase ligase-domain-containing protein</fullName>
    </submittedName>
</protein>
<feature type="compositionally biased region" description="Low complexity" evidence="1">
    <location>
        <begin position="32"/>
        <end position="43"/>
    </location>
</feature>
<evidence type="ECO:0000259" key="2">
    <source>
        <dbReference type="Pfam" id="PF13298"/>
    </source>
</evidence>
<organism evidence="3 4">
    <name type="scientific">Byssochlamys spectabilis</name>
    <name type="common">Paecilomyces variotii</name>
    <dbReference type="NCBI Taxonomy" id="264951"/>
    <lineage>
        <taxon>Eukaryota</taxon>
        <taxon>Fungi</taxon>
        <taxon>Dikarya</taxon>
        <taxon>Ascomycota</taxon>
        <taxon>Pezizomycotina</taxon>
        <taxon>Eurotiomycetes</taxon>
        <taxon>Eurotiomycetidae</taxon>
        <taxon>Eurotiales</taxon>
        <taxon>Thermoascaceae</taxon>
        <taxon>Paecilomyces</taxon>
    </lineage>
</organism>
<feature type="region of interest" description="Disordered" evidence="1">
    <location>
        <begin position="1"/>
        <end position="75"/>
    </location>
</feature>